<feature type="region of interest" description="Disordered" evidence="1">
    <location>
        <begin position="191"/>
        <end position="236"/>
    </location>
</feature>
<feature type="region of interest" description="Disordered" evidence="1">
    <location>
        <begin position="113"/>
        <end position="157"/>
    </location>
</feature>
<keyword evidence="3" id="KW-1185">Reference proteome</keyword>
<proteinExistence type="predicted"/>
<feature type="region of interest" description="Disordered" evidence="1">
    <location>
        <begin position="1"/>
        <end position="83"/>
    </location>
</feature>
<dbReference type="EMBL" id="ML002444">
    <property type="protein sequence ID" value="RKP37805.1"/>
    <property type="molecule type" value="Genomic_DNA"/>
</dbReference>
<reference evidence="3" key="1">
    <citation type="journal article" date="2018" name="Nat. Microbiol.">
        <title>Leveraging single-cell genomics to expand the fungal tree of life.</title>
        <authorList>
            <person name="Ahrendt S.R."/>
            <person name="Quandt C.A."/>
            <person name="Ciobanu D."/>
            <person name="Clum A."/>
            <person name="Salamov A."/>
            <person name="Andreopoulos B."/>
            <person name="Cheng J.F."/>
            <person name="Woyke T."/>
            <person name="Pelin A."/>
            <person name="Henrissat B."/>
            <person name="Reynolds N.K."/>
            <person name="Benny G.L."/>
            <person name="Smith M.E."/>
            <person name="James T.Y."/>
            <person name="Grigoriev I.V."/>
        </authorList>
    </citation>
    <scope>NUCLEOTIDE SEQUENCE [LARGE SCALE GENOMIC DNA]</scope>
    <source>
        <strain evidence="3">RSA 468</strain>
    </source>
</reference>
<feature type="compositionally biased region" description="Basic and acidic residues" evidence="1">
    <location>
        <begin position="113"/>
        <end position="140"/>
    </location>
</feature>
<organism evidence="2 3">
    <name type="scientific">Dimargaris cristalligena</name>
    <dbReference type="NCBI Taxonomy" id="215637"/>
    <lineage>
        <taxon>Eukaryota</taxon>
        <taxon>Fungi</taxon>
        <taxon>Fungi incertae sedis</taxon>
        <taxon>Zoopagomycota</taxon>
        <taxon>Kickxellomycotina</taxon>
        <taxon>Dimargaritomycetes</taxon>
        <taxon>Dimargaritales</taxon>
        <taxon>Dimargaritaceae</taxon>
        <taxon>Dimargaris</taxon>
    </lineage>
</organism>
<evidence type="ECO:0000313" key="2">
    <source>
        <dbReference type="EMBL" id="RKP37805.1"/>
    </source>
</evidence>
<feature type="compositionally biased region" description="Basic residues" evidence="1">
    <location>
        <begin position="141"/>
        <end position="152"/>
    </location>
</feature>
<protein>
    <submittedName>
        <fullName evidence="2">Uncharacterized protein</fullName>
    </submittedName>
</protein>
<evidence type="ECO:0000256" key="1">
    <source>
        <dbReference type="SAM" id="MobiDB-lite"/>
    </source>
</evidence>
<feature type="compositionally biased region" description="Polar residues" evidence="1">
    <location>
        <begin position="70"/>
        <end position="83"/>
    </location>
</feature>
<feature type="compositionally biased region" description="Polar residues" evidence="1">
    <location>
        <begin position="1"/>
        <end position="25"/>
    </location>
</feature>
<feature type="compositionally biased region" description="Low complexity" evidence="1">
    <location>
        <begin position="48"/>
        <end position="59"/>
    </location>
</feature>
<accession>A0A4P9ZW03</accession>
<dbReference type="AlphaFoldDB" id="A0A4P9ZW03"/>
<dbReference type="Proteomes" id="UP000268162">
    <property type="component" value="Unassembled WGS sequence"/>
</dbReference>
<evidence type="ECO:0000313" key="3">
    <source>
        <dbReference type="Proteomes" id="UP000268162"/>
    </source>
</evidence>
<sequence>MACSYKRSSNSLPNIQSGSNRSAYPSSADKFPGDTKCTPACRLHGDHGNSSGSSSSSSDSDSDGEAEPHSQPQPHSIPNQSRGINELAGTENLCRKHQKREYLRLKLAQKRDWRDQKRCDKRDRRDQRRSDKWARRDQKRSDRHLRKDLRHRGGSEGFCPIGLLTRLPVISMVVNQLRLRSAALSDRAVAAKPDPVSLHPSPQQPQPYRESPSATMPSPTKDDHFSKGPPPSFPESHIYNNIIEEVLNNTSNGSQQPFHSADPYQQMALFHQQAYLAPGGLTRSIDNPVASLSPDILAGAAAMEALRSSTERGSGPGDRKFKIQLMSGAISEAFVLLAHQPPPYPGLDPDEQQRKVVHLAARAAAQLADLPESYK</sequence>
<gene>
    <name evidence="2" type="ORF">BJ085DRAFT_32886</name>
</gene>
<name>A0A4P9ZW03_9FUNG</name>